<comment type="caution">
    <text evidence="1">The sequence shown here is derived from an EMBL/GenBank/DDBJ whole genome shotgun (WGS) entry which is preliminary data.</text>
</comment>
<accession>A0A5C6D423</accession>
<name>A0A5C6D423_9BACT</name>
<dbReference type="EMBL" id="SJPY01000032">
    <property type="protein sequence ID" value="TWU31508.1"/>
    <property type="molecule type" value="Genomic_DNA"/>
</dbReference>
<reference evidence="1 2" key="1">
    <citation type="submission" date="2019-02" db="EMBL/GenBank/DDBJ databases">
        <title>Deep-cultivation of Planctomycetes and their phenomic and genomic characterization uncovers novel biology.</title>
        <authorList>
            <person name="Wiegand S."/>
            <person name="Jogler M."/>
            <person name="Boedeker C."/>
            <person name="Pinto D."/>
            <person name="Vollmers J."/>
            <person name="Rivas-Marin E."/>
            <person name="Kohn T."/>
            <person name="Peeters S.H."/>
            <person name="Heuer A."/>
            <person name="Rast P."/>
            <person name="Oberbeckmann S."/>
            <person name="Bunk B."/>
            <person name="Jeske O."/>
            <person name="Meyerdierks A."/>
            <person name="Storesund J.E."/>
            <person name="Kallscheuer N."/>
            <person name="Luecker S."/>
            <person name="Lage O.M."/>
            <person name="Pohl T."/>
            <person name="Merkel B.J."/>
            <person name="Hornburger P."/>
            <person name="Mueller R.-W."/>
            <person name="Bruemmer F."/>
            <person name="Labrenz M."/>
            <person name="Spormann A.M."/>
            <person name="Op Den Camp H."/>
            <person name="Overmann J."/>
            <person name="Amann R."/>
            <person name="Jetten M.S.M."/>
            <person name="Mascher T."/>
            <person name="Medema M.H."/>
            <person name="Devos D.P."/>
            <person name="Kaster A.-K."/>
            <person name="Ovreas L."/>
            <person name="Rohde M."/>
            <person name="Galperin M.Y."/>
            <person name="Jogler C."/>
        </authorList>
    </citation>
    <scope>NUCLEOTIDE SEQUENCE [LARGE SCALE GENOMIC DNA]</scope>
    <source>
        <strain evidence="1 2">Q31b</strain>
    </source>
</reference>
<dbReference type="AlphaFoldDB" id="A0A5C6D423"/>
<protein>
    <submittedName>
        <fullName evidence="1">Uncharacterized protein</fullName>
    </submittedName>
</protein>
<evidence type="ECO:0000313" key="1">
    <source>
        <dbReference type="EMBL" id="TWU31508.1"/>
    </source>
</evidence>
<evidence type="ECO:0000313" key="2">
    <source>
        <dbReference type="Proteomes" id="UP000315471"/>
    </source>
</evidence>
<keyword evidence="2" id="KW-1185">Reference proteome</keyword>
<organism evidence="1 2">
    <name type="scientific">Novipirellula aureliae</name>
    <dbReference type="NCBI Taxonomy" id="2527966"/>
    <lineage>
        <taxon>Bacteria</taxon>
        <taxon>Pseudomonadati</taxon>
        <taxon>Planctomycetota</taxon>
        <taxon>Planctomycetia</taxon>
        <taxon>Pirellulales</taxon>
        <taxon>Pirellulaceae</taxon>
        <taxon>Novipirellula</taxon>
    </lineage>
</organism>
<dbReference type="Proteomes" id="UP000315471">
    <property type="component" value="Unassembled WGS sequence"/>
</dbReference>
<gene>
    <name evidence="1" type="ORF">Q31b_58790</name>
</gene>
<proteinExistence type="predicted"/>
<sequence>MVTVFAVVGSLAAARISIPLSDQAMTLSRVLLACVLTTLGCASKTRRPWDSRPVTLSDIDSITLVLGAIAQDGGSRELVGVTNTGQMCLIALNQHSFLGNYPLHEIESPGRLCFNERLVGVRSKDERLIMDLLRSADFLPVTDEGIRQLVNMDTIAHTDLETFASDSDGQFLRAIRDHILAYVETEKYIEVAKNGLPLHP</sequence>